<dbReference type="EMBL" id="VLLA01000004">
    <property type="protein sequence ID" value="TWI72547.1"/>
    <property type="molecule type" value="Genomic_DNA"/>
</dbReference>
<dbReference type="AlphaFoldDB" id="A0A562RTX4"/>
<name>A0A562RTX4_9BRAD</name>
<gene>
    <name evidence="2" type="ORF">IQ16_02125</name>
</gene>
<organism evidence="2 3">
    <name type="scientific">Bradyrhizobium huanghuaihaiense</name>
    <dbReference type="NCBI Taxonomy" id="990078"/>
    <lineage>
        <taxon>Bacteria</taxon>
        <taxon>Pseudomonadati</taxon>
        <taxon>Pseudomonadota</taxon>
        <taxon>Alphaproteobacteria</taxon>
        <taxon>Hyphomicrobiales</taxon>
        <taxon>Nitrobacteraceae</taxon>
        <taxon>Bradyrhizobium</taxon>
    </lineage>
</organism>
<sequence length="78" mass="8730">MTILSAVGWAKRSVPTILIASVERWWARRKRAFAHPTKSQGRHAEIVDIPPKTAAGMPLIDPLKGCPQFRKDPEDPTE</sequence>
<dbReference type="Proteomes" id="UP000316291">
    <property type="component" value="Unassembled WGS sequence"/>
</dbReference>
<feature type="compositionally biased region" description="Basic and acidic residues" evidence="1">
    <location>
        <begin position="69"/>
        <end position="78"/>
    </location>
</feature>
<feature type="region of interest" description="Disordered" evidence="1">
    <location>
        <begin position="37"/>
        <end position="78"/>
    </location>
</feature>
<proteinExistence type="predicted"/>
<evidence type="ECO:0000256" key="1">
    <source>
        <dbReference type="SAM" id="MobiDB-lite"/>
    </source>
</evidence>
<evidence type="ECO:0000313" key="3">
    <source>
        <dbReference type="Proteomes" id="UP000316291"/>
    </source>
</evidence>
<reference evidence="2 3" key="1">
    <citation type="journal article" date="2015" name="Stand. Genomic Sci.">
        <title>Genomic Encyclopedia of Bacterial and Archaeal Type Strains, Phase III: the genomes of soil and plant-associated and newly described type strains.</title>
        <authorList>
            <person name="Whitman W.B."/>
            <person name="Woyke T."/>
            <person name="Klenk H.P."/>
            <person name="Zhou Y."/>
            <person name="Lilburn T.G."/>
            <person name="Beck B.J."/>
            <person name="De Vos P."/>
            <person name="Vandamme P."/>
            <person name="Eisen J.A."/>
            <person name="Garrity G."/>
            <person name="Hugenholtz P."/>
            <person name="Kyrpides N.C."/>
        </authorList>
    </citation>
    <scope>NUCLEOTIDE SEQUENCE [LARGE SCALE GENOMIC DNA]</scope>
    <source>
        <strain evidence="2 3">CGMCC 1.10948</strain>
    </source>
</reference>
<protein>
    <submittedName>
        <fullName evidence="2">Uncharacterized protein</fullName>
    </submittedName>
</protein>
<keyword evidence="3" id="KW-1185">Reference proteome</keyword>
<accession>A0A562RTX4</accession>
<evidence type="ECO:0000313" key="2">
    <source>
        <dbReference type="EMBL" id="TWI72547.1"/>
    </source>
</evidence>
<comment type="caution">
    <text evidence="2">The sequence shown here is derived from an EMBL/GenBank/DDBJ whole genome shotgun (WGS) entry which is preliminary data.</text>
</comment>